<feature type="region of interest" description="Disordered" evidence="1">
    <location>
        <begin position="1"/>
        <end position="31"/>
    </location>
</feature>
<name>A0A0D0Q2D9_KITGR</name>
<dbReference type="OrthoDB" id="3672812at2"/>
<reference evidence="2 3" key="1">
    <citation type="submission" date="2015-02" db="EMBL/GenBank/DDBJ databases">
        <title>Draft genome sequence of Kitasatospora griseola MF730-N6, a bafilomycin, terpentecin and satosporin producer.</title>
        <authorList>
            <person name="Arens J.C."/>
            <person name="Haltli B."/>
            <person name="Kerr R.G."/>
        </authorList>
    </citation>
    <scope>NUCLEOTIDE SEQUENCE [LARGE SCALE GENOMIC DNA]</scope>
    <source>
        <strain evidence="2 3">MF730-N6</strain>
    </source>
</reference>
<gene>
    <name evidence="2" type="ORF">TR51_14035</name>
</gene>
<dbReference type="RefSeq" id="WP_043911171.1">
    <property type="nucleotide sequence ID" value="NZ_JXZB01000002.1"/>
</dbReference>
<sequence>MTHGVGRGLRGALDREPQGHPAASLRGGVQLELPPRLRTGAFTPAAPWAADFRAGAAYGQAPGEEAETAFGTRGRTPRRTRRHRRRP</sequence>
<protein>
    <submittedName>
        <fullName evidence="2">Uncharacterized protein</fullName>
    </submittedName>
</protein>
<organism evidence="2 3">
    <name type="scientific">Kitasatospora griseola</name>
    <name type="common">Streptomyces griseolosporeus</name>
    <dbReference type="NCBI Taxonomy" id="2064"/>
    <lineage>
        <taxon>Bacteria</taxon>
        <taxon>Bacillati</taxon>
        <taxon>Actinomycetota</taxon>
        <taxon>Actinomycetes</taxon>
        <taxon>Kitasatosporales</taxon>
        <taxon>Streptomycetaceae</taxon>
        <taxon>Kitasatospora</taxon>
    </lineage>
</organism>
<evidence type="ECO:0000313" key="3">
    <source>
        <dbReference type="Proteomes" id="UP000032066"/>
    </source>
</evidence>
<dbReference type="STRING" id="2064.TR51_14035"/>
<evidence type="ECO:0000313" key="2">
    <source>
        <dbReference type="EMBL" id="KIQ65128.1"/>
    </source>
</evidence>
<feature type="compositionally biased region" description="Basic residues" evidence="1">
    <location>
        <begin position="75"/>
        <end position="87"/>
    </location>
</feature>
<dbReference type="AlphaFoldDB" id="A0A0D0Q2D9"/>
<keyword evidence="3" id="KW-1185">Reference proteome</keyword>
<dbReference type="PATRIC" id="fig|2064.6.peg.3021"/>
<proteinExistence type="predicted"/>
<comment type="caution">
    <text evidence="2">The sequence shown here is derived from an EMBL/GenBank/DDBJ whole genome shotgun (WGS) entry which is preliminary data.</text>
</comment>
<evidence type="ECO:0000256" key="1">
    <source>
        <dbReference type="SAM" id="MobiDB-lite"/>
    </source>
</evidence>
<dbReference type="Proteomes" id="UP000032066">
    <property type="component" value="Unassembled WGS sequence"/>
</dbReference>
<feature type="region of interest" description="Disordered" evidence="1">
    <location>
        <begin position="59"/>
        <end position="87"/>
    </location>
</feature>
<accession>A0A0D0Q2D9</accession>
<dbReference type="EMBL" id="JXZB01000002">
    <property type="protein sequence ID" value="KIQ65128.1"/>
    <property type="molecule type" value="Genomic_DNA"/>
</dbReference>